<dbReference type="GO" id="GO:0000166">
    <property type="term" value="F:nucleotide binding"/>
    <property type="evidence" value="ECO:0007669"/>
    <property type="project" value="UniProtKB-UniRule"/>
</dbReference>
<dbReference type="GO" id="GO:0005737">
    <property type="term" value="C:cytoplasm"/>
    <property type="evidence" value="ECO:0007669"/>
    <property type="project" value="UniProtKB-SubCell"/>
</dbReference>
<keyword evidence="8 15" id="KW-0560">Oxidoreductase</keyword>
<dbReference type="SUPFAM" id="SSF54631">
    <property type="entry name" value="CBS-domain pair"/>
    <property type="match status" value="1"/>
</dbReference>
<feature type="binding site" evidence="15">
    <location>
        <begin position="358"/>
        <end position="360"/>
    </location>
    <ligand>
        <name>IMP</name>
        <dbReference type="ChEBI" id="CHEBI:58053"/>
    </ligand>
</feature>
<dbReference type="VEuPathDB" id="TriTrypDB:BCY84_19892"/>
<comment type="pathway">
    <text evidence="15 21">Purine metabolism; XMP biosynthesis via de novo pathway; XMP from IMP: step 1/1.</text>
</comment>
<dbReference type="FunFam" id="3.20.20.70:FF:000086">
    <property type="entry name" value="IMP dehydrogenase, putative"/>
    <property type="match status" value="1"/>
</dbReference>
<dbReference type="GO" id="GO:0003938">
    <property type="term" value="F:IMP dehydrogenase activity"/>
    <property type="evidence" value="ECO:0007669"/>
    <property type="project" value="UniProtKB-UniRule"/>
</dbReference>
<dbReference type="PIRSF" id="PIRSF000130">
    <property type="entry name" value="IMPDH"/>
    <property type="match status" value="1"/>
</dbReference>
<dbReference type="GO" id="GO:0046872">
    <property type="term" value="F:metal ion binding"/>
    <property type="evidence" value="ECO:0007669"/>
    <property type="project" value="UniProtKB-UniRule"/>
</dbReference>
<comment type="caution">
    <text evidence="15">Lacks conserved residue(s) required for the propagation of feature annotation.</text>
</comment>
<keyword evidence="5 15" id="KW-0332">GMP biosynthesis</keyword>
<evidence type="ECO:0000256" key="16">
    <source>
        <dbReference type="PIRSR" id="PIRSR000130-1"/>
    </source>
</evidence>
<evidence type="ECO:0000256" key="10">
    <source>
        <dbReference type="ARBA" id="ARBA00023122"/>
    </source>
</evidence>
<evidence type="ECO:0000256" key="21">
    <source>
        <dbReference type="RuleBase" id="RU003928"/>
    </source>
</evidence>
<evidence type="ECO:0000256" key="20">
    <source>
        <dbReference type="RuleBase" id="RU003927"/>
    </source>
</evidence>
<keyword evidence="6 15" id="KW-0658">Purine biosynthesis</keyword>
<feature type="binding site" evidence="15">
    <location>
        <position position="323"/>
    </location>
    <ligand>
        <name>IMP</name>
        <dbReference type="ChEBI" id="CHEBI:58053"/>
    </ligand>
</feature>
<dbReference type="InterPro" id="IPR015875">
    <property type="entry name" value="IMP_DH/GMP_Rdtase_CS"/>
</dbReference>
<evidence type="ECO:0000256" key="5">
    <source>
        <dbReference type="ARBA" id="ARBA00022749"/>
    </source>
</evidence>
<feature type="domain" description="CBS" evidence="22">
    <location>
        <begin position="173"/>
        <end position="231"/>
    </location>
</feature>
<dbReference type="CDD" id="cd00381">
    <property type="entry name" value="IMPDH"/>
    <property type="match status" value="1"/>
</dbReference>
<feature type="active site" description="Thioimidate intermediate" evidence="15 16">
    <location>
        <position position="325"/>
    </location>
</feature>
<feature type="binding site" description="in other chain" evidence="15 18">
    <location>
        <position position="325"/>
    </location>
    <ligand>
        <name>K(+)</name>
        <dbReference type="ChEBI" id="CHEBI:29103"/>
        <note>ligand shared between two tetrameric partners</note>
    </ligand>
</feature>
<name>A0A2V2V384_TRYCR</name>
<evidence type="ECO:0000313" key="23">
    <source>
        <dbReference type="EMBL" id="PWU89528.1"/>
    </source>
</evidence>
<comment type="similarity">
    <text evidence="2 15 20">Belongs to the IMPDH/GMPR family.</text>
</comment>
<dbReference type="VEuPathDB" id="TriTrypDB:TcG_08953"/>
<comment type="catalytic activity">
    <reaction evidence="12 15 21">
        <text>IMP + NAD(+) + H2O = XMP + NADH + H(+)</text>
        <dbReference type="Rhea" id="RHEA:11708"/>
        <dbReference type="ChEBI" id="CHEBI:15377"/>
        <dbReference type="ChEBI" id="CHEBI:15378"/>
        <dbReference type="ChEBI" id="CHEBI:57464"/>
        <dbReference type="ChEBI" id="CHEBI:57540"/>
        <dbReference type="ChEBI" id="CHEBI:57945"/>
        <dbReference type="ChEBI" id="CHEBI:58053"/>
        <dbReference type="EC" id="1.1.1.205"/>
    </reaction>
</comment>
<dbReference type="PANTHER" id="PTHR11911:SF111">
    <property type="entry name" value="INOSINE-5'-MONOPHOSPHATE DEHYDROGENASE"/>
    <property type="match status" value="1"/>
</dbReference>
<dbReference type="VEuPathDB" id="TriTrypDB:ECC02_003242"/>
<dbReference type="PROSITE" id="PS00487">
    <property type="entry name" value="IMP_DH_GMP_RED"/>
    <property type="match status" value="1"/>
</dbReference>
<keyword evidence="11" id="KW-0576">Peroxisome</keyword>
<comment type="activity regulation">
    <text evidence="15">Mycophenolic acid (MPA) is a non-competitive inhibitor that prevents formation of the closed enzyme conformation by binding to the same site as the amobile flap. In contrast, mizoribine monophosphate (MZP) is a competitive inhibitor that induces the closed conformation. MPA is a potent inhibitor of mammalian IMPDHs but a poor inhibitor of the bacterial enzymes. MZP is a more potent inhibitor of bacterial IMPDH.</text>
</comment>
<dbReference type="Pfam" id="PF00478">
    <property type="entry name" value="IMPDH"/>
    <property type="match status" value="1"/>
</dbReference>
<dbReference type="OMA" id="NCPPDEQ"/>
<dbReference type="OrthoDB" id="416622at2759"/>
<sequence>MVNVDLRTKTIRDGVTAEELFQSDGLTYSDFVILPGFIDFGASDVQVSGQFTKKIRLHIPIVSSPMDTVTESEMARTMALMGGIGVLHNNCTVQHQVQMVRSVKMFRNGFIMKPKSVGPDTPISVIHEINADKGISGILVTENGRHDGKLLGIVCSKDIDFVKDVSLPVSQFMTKRESMTVERYPIRLEEAMDVLNRSRHGYLPVLNDKGEVMCLCSRRDAVRARVYPNSSLDRNGHLLCAAATSTREEDKARVAALAGAGVDVLLLDSSQGNTIYQVSFIKWAKKTFPHLEVVAGNVVTQDQAKNLIDAGADAIRIGMGSGSICITQEVLACGRPQATAVYKVCRYAASRGVPCIADGGLRSVGDICKALAIGANTAMLGSMLAGTSETPGRYFFKEGLRLKTYRGMGSLEAMSQGKESGKRYLSEKETVQVAQGVSGTVLDKGSVTKLLAYIHKGLQQSAQDIGEISFDAVREKMYGGQVLFNRRSPIAQMEGGVHSLHSFEKNLFTSKL</sequence>
<dbReference type="VEuPathDB" id="TriTrypDB:TcBrA4_0055490"/>
<dbReference type="GO" id="GO:0006177">
    <property type="term" value="P:GMP biosynthetic process"/>
    <property type="evidence" value="ECO:0007669"/>
    <property type="project" value="UniProtKB-UniRule"/>
</dbReference>
<evidence type="ECO:0000256" key="14">
    <source>
        <dbReference type="ARBA" id="ARBA00084116"/>
    </source>
</evidence>
<accession>A0A2V2V384</accession>
<keyword evidence="4" id="KW-0677">Repeat</keyword>
<dbReference type="InterPro" id="IPR013785">
    <property type="entry name" value="Aldolase_TIM"/>
</dbReference>
<dbReference type="SMART" id="SM01240">
    <property type="entry name" value="IMPDH"/>
    <property type="match status" value="1"/>
</dbReference>
<evidence type="ECO:0000256" key="11">
    <source>
        <dbReference type="ARBA" id="ARBA00023140"/>
    </source>
</evidence>
<dbReference type="Gene3D" id="3.20.20.70">
    <property type="entry name" value="Aldolase class I"/>
    <property type="match status" value="1"/>
</dbReference>
<organism evidence="23 24">
    <name type="scientific">Trypanosoma cruzi</name>
    <dbReference type="NCBI Taxonomy" id="5693"/>
    <lineage>
        <taxon>Eukaryota</taxon>
        <taxon>Discoba</taxon>
        <taxon>Euglenozoa</taxon>
        <taxon>Kinetoplastea</taxon>
        <taxon>Metakinetoplastina</taxon>
        <taxon>Trypanosomatida</taxon>
        <taxon>Trypanosomatidae</taxon>
        <taxon>Trypanosoma</taxon>
        <taxon>Schizotrypanum</taxon>
    </lineage>
</organism>
<evidence type="ECO:0000256" key="4">
    <source>
        <dbReference type="ARBA" id="ARBA00022737"/>
    </source>
</evidence>
<feature type="binding site" evidence="15">
    <location>
        <begin position="381"/>
        <end position="382"/>
    </location>
    <ligand>
        <name>IMP</name>
        <dbReference type="ChEBI" id="CHEBI:58053"/>
    </ligand>
</feature>
<evidence type="ECO:0000256" key="12">
    <source>
        <dbReference type="ARBA" id="ARBA00048028"/>
    </source>
</evidence>
<dbReference type="VEuPathDB" id="TriTrypDB:TcCL_NonESM01684"/>
<comment type="subcellular location">
    <subcellularLocation>
        <location evidence="15">Cytoplasm</location>
    </subcellularLocation>
</comment>
<dbReference type="Pfam" id="PF00571">
    <property type="entry name" value="CBS"/>
    <property type="match status" value="2"/>
</dbReference>
<proteinExistence type="inferred from homology"/>
<comment type="cofactor">
    <cofactor evidence="1 15">
        <name>K(+)</name>
        <dbReference type="ChEBI" id="CHEBI:29103"/>
    </cofactor>
</comment>
<dbReference type="NCBIfam" id="TIGR01302">
    <property type="entry name" value="IMP_dehydrog"/>
    <property type="match status" value="1"/>
</dbReference>
<keyword evidence="15" id="KW-0963">Cytoplasm</keyword>
<feature type="binding site" description="in other chain" evidence="15 18">
    <location>
        <position position="322"/>
    </location>
    <ligand>
        <name>K(+)</name>
        <dbReference type="ChEBI" id="CHEBI:29103"/>
        <note>ligand shared between two tetrameric partners</note>
    </ligand>
</feature>
<evidence type="ECO:0000256" key="2">
    <source>
        <dbReference type="ARBA" id="ARBA00005502"/>
    </source>
</evidence>
<keyword evidence="14" id="KW-0327">Glycosome</keyword>
<dbReference type="EMBL" id="PRFC01000390">
    <property type="protein sequence ID" value="PWU89528.1"/>
    <property type="molecule type" value="Genomic_DNA"/>
</dbReference>
<keyword evidence="7 15" id="KW-0630">Potassium</keyword>
<dbReference type="VEuPathDB" id="TriTrypDB:TcCLB.507211.40"/>
<evidence type="ECO:0000256" key="1">
    <source>
        <dbReference type="ARBA" id="ARBA00001958"/>
    </source>
</evidence>
<dbReference type="InterPro" id="IPR000644">
    <property type="entry name" value="CBS_dom"/>
</dbReference>
<dbReference type="VEuPathDB" id="TriTrypDB:TcCLB.511301.110"/>
<evidence type="ECO:0000256" key="13">
    <source>
        <dbReference type="ARBA" id="ARBA00056556"/>
    </source>
</evidence>
<keyword evidence="10 19" id="KW-0129">CBS domain</keyword>
<comment type="function">
    <text evidence="13 15">Catalyzes the conversion of inosine 5'-phosphate (IMP) to xanthosine 5'-phosphate (XMP), the first committed and rate-limiting step in the de novo synthesis of guanine nucleotides, and therefore plays an important role in the regulation of cell growth.</text>
</comment>
<feature type="binding site" evidence="15">
    <location>
        <begin position="405"/>
        <end position="409"/>
    </location>
    <ligand>
        <name>IMP</name>
        <dbReference type="ChEBI" id="CHEBI:58053"/>
    </ligand>
</feature>
<evidence type="ECO:0000256" key="8">
    <source>
        <dbReference type="ARBA" id="ARBA00023002"/>
    </source>
</evidence>
<feature type="domain" description="CBS" evidence="22">
    <location>
        <begin position="105"/>
        <end position="169"/>
    </location>
</feature>
<dbReference type="InterPro" id="IPR001093">
    <property type="entry name" value="IMP_DH_GMPRt"/>
</dbReference>
<feature type="active site" description="Proton acceptor" evidence="15 16">
    <location>
        <position position="423"/>
    </location>
</feature>
<evidence type="ECO:0000256" key="19">
    <source>
        <dbReference type="PROSITE-ProRule" id="PRU00703"/>
    </source>
</evidence>
<dbReference type="Proteomes" id="UP000246078">
    <property type="component" value="Unassembled WGS sequence"/>
</dbReference>
<evidence type="ECO:0000256" key="9">
    <source>
        <dbReference type="ARBA" id="ARBA00023027"/>
    </source>
</evidence>
<evidence type="ECO:0000256" key="15">
    <source>
        <dbReference type="HAMAP-Rule" id="MF_03156"/>
    </source>
</evidence>
<dbReference type="VEuPathDB" id="TriTrypDB:TCDM_09871"/>
<evidence type="ECO:0000256" key="7">
    <source>
        <dbReference type="ARBA" id="ARBA00022958"/>
    </source>
</evidence>
<dbReference type="PROSITE" id="PS51371">
    <property type="entry name" value="CBS"/>
    <property type="match status" value="2"/>
</dbReference>
<gene>
    <name evidence="23" type="ORF">C3747_390g14</name>
</gene>
<feature type="binding site" evidence="15">
    <location>
        <position position="435"/>
    </location>
    <ligand>
        <name>IMP</name>
        <dbReference type="ChEBI" id="CHEBI:58053"/>
    </ligand>
</feature>
<dbReference type="VEuPathDB" id="TriTrypDB:C4B63_38g299"/>
<dbReference type="InterPro" id="IPR046342">
    <property type="entry name" value="CBS_dom_sf"/>
</dbReference>
<dbReference type="PANTHER" id="PTHR11911">
    <property type="entry name" value="INOSINE-5-MONOPHOSPHATE DEHYDROGENASE RELATED"/>
    <property type="match status" value="1"/>
</dbReference>
<evidence type="ECO:0000256" key="6">
    <source>
        <dbReference type="ARBA" id="ARBA00022755"/>
    </source>
</evidence>
<dbReference type="SMR" id="A0A2V2V384"/>
<keyword evidence="3 15" id="KW-0479">Metal-binding</keyword>
<dbReference type="VEuPathDB" id="TriTrypDB:TcYC6_0025640"/>
<protein>
    <recommendedName>
        <fullName evidence="15 21">Inosine-5'-monophosphate dehydrogenase</fullName>
        <shortName evidence="15">IMP dehydrogenase</shortName>
        <shortName evidence="15">IMPD</shortName>
        <shortName evidence="15">IMPDH</shortName>
        <ecNumber evidence="15 21">1.1.1.205</ecNumber>
    </recommendedName>
</protein>
<evidence type="ECO:0000256" key="3">
    <source>
        <dbReference type="ARBA" id="ARBA00022723"/>
    </source>
</evidence>
<feature type="binding site" evidence="15 17">
    <location>
        <begin position="318"/>
        <end position="320"/>
    </location>
    <ligand>
        <name>NAD(+)</name>
        <dbReference type="ChEBI" id="CHEBI:57540"/>
    </ligand>
</feature>
<dbReference type="VEuPathDB" id="TriTrypDB:C3747_390g14"/>
<keyword evidence="9 15" id="KW-0520">NAD</keyword>
<dbReference type="CDD" id="cd04601">
    <property type="entry name" value="CBS_pair_IMPDH"/>
    <property type="match status" value="1"/>
</dbReference>
<dbReference type="EC" id="1.1.1.205" evidence="15 21"/>
<evidence type="ECO:0000256" key="18">
    <source>
        <dbReference type="PIRSR" id="PIRSR000130-4"/>
    </source>
</evidence>
<dbReference type="InterPro" id="IPR005990">
    <property type="entry name" value="IMP_DH"/>
</dbReference>
<evidence type="ECO:0000259" key="22">
    <source>
        <dbReference type="PROSITE" id="PS51371"/>
    </source>
</evidence>
<dbReference type="SUPFAM" id="SSF51412">
    <property type="entry name" value="Inosine monophosphate dehydrogenase (IMPDH)"/>
    <property type="match status" value="1"/>
</dbReference>
<dbReference type="HAMAP" id="MF_01964">
    <property type="entry name" value="IMPDH"/>
    <property type="match status" value="1"/>
</dbReference>
<dbReference type="AlphaFoldDB" id="A0A2V2V384"/>
<dbReference type="VEuPathDB" id="TriTrypDB:TCSYLVIO_005952"/>
<dbReference type="UniPathway" id="UPA00601">
    <property type="reaction ID" value="UER00295"/>
</dbReference>
<feature type="binding site" evidence="15 17">
    <location>
        <begin position="268"/>
        <end position="270"/>
    </location>
    <ligand>
        <name>NAD(+)</name>
        <dbReference type="ChEBI" id="CHEBI:57540"/>
    </ligand>
</feature>
<evidence type="ECO:0000313" key="24">
    <source>
        <dbReference type="Proteomes" id="UP000246078"/>
    </source>
</evidence>
<feature type="binding site" description="in other chain" evidence="15 18">
    <location>
        <position position="320"/>
    </location>
    <ligand>
        <name>K(+)</name>
        <dbReference type="ChEBI" id="CHEBI:29103"/>
        <note>ligand shared between two tetrameric partners</note>
    </ligand>
</feature>
<reference evidence="23 24" key="1">
    <citation type="journal article" date="2018" name="Microb. Genom.">
        <title>Expanding an expanded genome: long-read sequencing of Trypanosoma cruzi.</title>
        <authorList>
            <person name="Berna L."/>
            <person name="Rodriguez M."/>
            <person name="Chiribao M.L."/>
            <person name="Parodi-Talice A."/>
            <person name="Pita S."/>
            <person name="Rijo G."/>
            <person name="Alvarez-Valin F."/>
            <person name="Robello C."/>
        </authorList>
    </citation>
    <scope>NUCLEOTIDE SEQUENCE [LARGE SCALE GENOMIC DNA]</scope>
    <source>
        <strain evidence="23 24">TCC</strain>
    </source>
</reference>
<dbReference type="VEuPathDB" id="TriTrypDB:Tc_MARK_4661"/>
<comment type="subunit">
    <text evidence="15">Homotetramer.</text>
</comment>
<evidence type="ECO:0000256" key="17">
    <source>
        <dbReference type="PIRSR" id="PIRSR000130-3"/>
    </source>
</evidence>
<dbReference type="GO" id="GO:0006183">
    <property type="term" value="P:GTP biosynthetic process"/>
    <property type="evidence" value="ECO:0007669"/>
    <property type="project" value="TreeGrafter"/>
</dbReference>
<comment type="caution">
    <text evidence="23">The sequence shown here is derived from an EMBL/GenBank/DDBJ whole genome shotgun (WGS) entry which is preliminary data.</text>
</comment>